<evidence type="ECO:0000313" key="3">
    <source>
        <dbReference type="EMBL" id="RHZ49335.1"/>
    </source>
</evidence>
<feature type="compositionally biased region" description="Polar residues" evidence="2">
    <location>
        <begin position="149"/>
        <end position="160"/>
    </location>
</feature>
<dbReference type="AlphaFoldDB" id="A0A397GE90"/>
<reference evidence="3 4" key="1">
    <citation type="submission" date="2018-08" db="EMBL/GenBank/DDBJ databases">
        <title>Genome and evolution of the arbuscular mycorrhizal fungus Diversispora epigaea (formerly Glomus versiforme) and its bacterial endosymbionts.</title>
        <authorList>
            <person name="Sun X."/>
            <person name="Fei Z."/>
            <person name="Harrison M."/>
        </authorList>
    </citation>
    <scope>NUCLEOTIDE SEQUENCE [LARGE SCALE GENOMIC DNA]</scope>
    <source>
        <strain evidence="3 4">IT104</strain>
    </source>
</reference>
<keyword evidence="4" id="KW-1185">Reference proteome</keyword>
<sequence length="167" mass="18705">MSNTQSLNNSIEEQNFKLVAEQLRKKYSEIEAENIELKQTLKKYEVRFMNLEQNDKEKTIHIAKLDGEIKEIKQSSVNTVPTETGNSNDTPASDIANDISNSDNTSEQIYVRIRIANVLYLLASQTVLQNEDALASDVSNNTSNSDNSPVLSSKHNLAQSKETKSQV</sequence>
<evidence type="ECO:0000313" key="4">
    <source>
        <dbReference type="Proteomes" id="UP000266861"/>
    </source>
</evidence>
<feature type="region of interest" description="Disordered" evidence="2">
    <location>
        <begin position="137"/>
        <end position="167"/>
    </location>
</feature>
<feature type="coiled-coil region" evidence="1">
    <location>
        <begin position="13"/>
        <end position="54"/>
    </location>
</feature>
<evidence type="ECO:0008006" key="5">
    <source>
        <dbReference type="Google" id="ProtNLM"/>
    </source>
</evidence>
<dbReference type="Proteomes" id="UP000266861">
    <property type="component" value="Unassembled WGS sequence"/>
</dbReference>
<protein>
    <recommendedName>
        <fullName evidence="5">Striatin N-terminal domain-containing protein</fullName>
    </recommendedName>
</protein>
<feature type="compositionally biased region" description="Low complexity" evidence="2">
    <location>
        <begin position="137"/>
        <end position="148"/>
    </location>
</feature>
<accession>A0A397GE90</accession>
<name>A0A397GE90_9GLOM</name>
<dbReference type="OrthoDB" id="2422311at2759"/>
<keyword evidence="1" id="KW-0175">Coiled coil</keyword>
<organism evidence="3 4">
    <name type="scientific">Diversispora epigaea</name>
    <dbReference type="NCBI Taxonomy" id="1348612"/>
    <lineage>
        <taxon>Eukaryota</taxon>
        <taxon>Fungi</taxon>
        <taxon>Fungi incertae sedis</taxon>
        <taxon>Mucoromycota</taxon>
        <taxon>Glomeromycotina</taxon>
        <taxon>Glomeromycetes</taxon>
        <taxon>Diversisporales</taxon>
        <taxon>Diversisporaceae</taxon>
        <taxon>Diversispora</taxon>
    </lineage>
</organism>
<dbReference type="EMBL" id="PQFF01000451">
    <property type="protein sequence ID" value="RHZ49335.1"/>
    <property type="molecule type" value="Genomic_DNA"/>
</dbReference>
<comment type="caution">
    <text evidence="3">The sequence shown here is derived from an EMBL/GenBank/DDBJ whole genome shotgun (WGS) entry which is preliminary data.</text>
</comment>
<feature type="compositionally biased region" description="Polar residues" evidence="2">
    <location>
        <begin position="77"/>
        <end position="91"/>
    </location>
</feature>
<feature type="region of interest" description="Disordered" evidence="2">
    <location>
        <begin position="77"/>
        <end position="101"/>
    </location>
</feature>
<evidence type="ECO:0000256" key="1">
    <source>
        <dbReference type="SAM" id="Coils"/>
    </source>
</evidence>
<proteinExistence type="predicted"/>
<evidence type="ECO:0000256" key="2">
    <source>
        <dbReference type="SAM" id="MobiDB-lite"/>
    </source>
</evidence>
<gene>
    <name evidence="3" type="ORF">Glove_522g10</name>
</gene>